<dbReference type="AlphaFoldDB" id="X0U951"/>
<feature type="non-terminal residue" evidence="1">
    <location>
        <position position="1"/>
    </location>
</feature>
<protein>
    <submittedName>
        <fullName evidence="1">Uncharacterized protein</fullName>
    </submittedName>
</protein>
<comment type="caution">
    <text evidence="1">The sequence shown here is derived from an EMBL/GenBank/DDBJ whole genome shotgun (WGS) entry which is preliminary data.</text>
</comment>
<dbReference type="EMBL" id="BARS01020013">
    <property type="protein sequence ID" value="GAG02354.1"/>
    <property type="molecule type" value="Genomic_DNA"/>
</dbReference>
<gene>
    <name evidence="1" type="ORF">S01H1_32335</name>
</gene>
<name>X0U951_9ZZZZ</name>
<sequence>EITEIKNKYFGSKTHKLVRINYPKGVFTVSADGAFEVPKLFPIRLYSTDGQWRWSKARMSRKTKTNPSGFVDHHLNIRHQHVLQSTDIELLWFLLNKSSDLNKRIHIEDLEGEALDKVVEMASDVDIRFMLMGNSPIAKDEKLIRQVADVFGVRDADKMQLNQLKIALYDKVKKGQESKDKFVNYDKFNEITQGDKVRKLAYLTKTSVNDKLVRYNITERAWFIMSRQSFEEKLLDIKPSEAADAVQVLIAEVIRDSNVRNRLLTALGQEEAVT</sequence>
<organism evidence="1">
    <name type="scientific">marine sediment metagenome</name>
    <dbReference type="NCBI Taxonomy" id="412755"/>
    <lineage>
        <taxon>unclassified sequences</taxon>
        <taxon>metagenomes</taxon>
        <taxon>ecological metagenomes</taxon>
    </lineage>
</organism>
<proteinExistence type="predicted"/>
<feature type="non-terminal residue" evidence="1">
    <location>
        <position position="274"/>
    </location>
</feature>
<reference evidence="1" key="1">
    <citation type="journal article" date="2014" name="Front. Microbiol.">
        <title>High frequency of phylogenetically diverse reductive dehalogenase-homologous genes in deep subseafloor sedimentary metagenomes.</title>
        <authorList>
            <person name="Kawai M."/>
            <person name="Futagami T."/>
            <person name="Toyoda A."/>
            <person name="Takaki Y."/>
            <person name="Nishi S."/>
            <person name="Hori S."/>
            <person name="Arai W."/>
            <person name="Tsubouchi T."/>
            <person name="Morono Y."/>
            <person name="Uchiyama I."/>
            <person name="Ito T."/>
            <person name="Fujiyama A."/>
            <person name="Inagaki F."/>
            <person name="Takami H."/>
        </authorList>
    </citation>
    <scope>NUCLEOTIDE SEQUENCE</scope>
    <source>
        <strain evidence="1">Expedition CK06-06</strain>
    </source>
</reference>
<accession>X0U951</accession>
<evidence type="ECO:0000313" key="1">
    <source>
        <dbReference type="EMBL" id="GAG02354.1"/>
    </source>
</evidence>